<keyword evidence="3" id="KW-1185">Reference proteome</keyword>
<dbReference type="RefSeq" id="WP_312641971.1">
    <property type="nucleotide sequence ID" value="NZ_CP116967.1"/>
</dbReference>
<name>A0AA96JRX5_9BACT</name>
<sequence length="125" mass="13872">MAVTKKSIRQAPQKRTPTSKKKQTPSRKKGPASSKKGPVSSKKGTASRKKGIASRKSTRPQRVGGARAPGGMAKTIESLTERLDIMLPEVMFRIAAIEHLLVKNQLCLYEELTNARQFIQEQERT</sequence>
<feature type="compositionally biased region" description="Low complexity" evidence="1">
    <location>
        <begin position="31"/>
        <end position="44"/>
    </location>
</feature>
<feature type="compositionally biased region" description="Basic residues" evidence="1">
    <location>
        <begin position="17"/>
        <end position="30"/>
    </location>
</feature>
<evidence type="ECO:0000256" key="1">
    <source>
        <dbReference type="SAM" id="MobiDB-lite"/>
    </source>
</evidence>
<proteinExistence type="predicted"/>
<accession>A0AA96JRX5</accession>
<evidence type="ECO:0000313" key="2">
    <source>
        <dbReference type="EMBL" id="WNM57465.1"/>
    </source>
</evidence>
<reference evidence="2 3" key="1">
    <citation type="submission" date="2023-01" db="EMBL/GenBank/DDBJ databases">
        <title>Cultivation and genomic characterization of new, ubiquitous marine nitrite-oxidizing bacteria from the Nitrospirales.</title>
        <authorList>
            <person name="Mueller A.J."/>
            <person name="Daebeler A."/>
            <person name="Herbold C.W."/>
            <person name="Kirkegaard R.H."/>
            <person name="Daims H."/>
        </authorList>
    </citation>
    <scope>NUCLEOTIDE SEQUENCE [LARGE SCALE GENOMIC DNA]</scope>
    <source>
        <strain evidence="2 3">VA</strain>
    </source>
</reference>
<dbReference type="AlphaFoldDB" id="A0AA96JRX5"/>
<organism evidence="2 3">
    <name type="scientific">Candidatus Nitrospira allomarina</name>
    <dbReference type="NCBI Taxonomy" id="3020900"/>
    <lineage>
        <taxon>Bacteria</taxon>
        <taxon>Pseudomonadati</taxon>
        <taxon>Nitrospirota</taxon>
        <taxon>Nitrospiria</taxon>
        <taxon>Nitrospirales</taxon>
        <taxon>Nitrospiraceae</taxon>
        <taxon>Nitrospira</taxon>
    </lineage>
</organism>
<dbReference type="KEGG" id="nall:PP769_16050"/>
<evidence type="ECO:0000313" key="3">
    <source>
        <dbReference type="Proteomes" id="UP001302719"/>
    </source>
</evidence>
<dbReference type="Proteomes" id="UP001302719">
    <property type="component" value="Chromosome"/>
</dbReference>
<feature type="compositionally biased region" description="Basic residues" evidence="1">
    <location>
        <begin position="45"/>
        <end position="59"/>
    </location>
</feature>
<protein>
    <submittedName>
        <fullName evidence="2">Uncharacterized protein</fullName>
    </submittedName>
</protein>
<dbReference type="EMBL" id="CP116967">
    <property type="protein sequence ID" value="WNM57465.1"/>
    <property type="molecule type" value="Genomic_DNA"/>
</dbReference>
<feature type="region of interest" description="Disordered" evidence="1">
    <location>
        <begin position="1"/>
        <end position="72"/>
    </location>
</feature>
<gene>
    <name evidence="2" type="ORF">PP769_16050</name>
</gene>